<evidence type="ECO:0000313" key="3">
    <source>
        <dbReference type="Proteomes" id="UP000323317"/>
    </source>
</evidence>
<feature type="transmembrane region" description="Helical" evidence="1">
    <location>
        <begin position="69"/>
        <end position="87"/>
    </location>
</feature>
<evidence type="ECO:0000256" key="1">
    <source>
        <dbReference type="SAM" id="Phobius"/>
    </source>
</evidence>
<accession>A0A5D4KKZ4</accession>
<protein>
    <recommendedName>
        <fullName evidence="4">Phospholipid phosphatase</fullName>
    </recommendedName>
</protein>
<feature type="transmembrane region" description="Helical" evidence="1">
    <location>
        <begin position="6"/>
        <end position="24"/>
    </location>
</feature>
<organism evidence="2 3">
    <name type="scientific">Rossellomorea vietnamensis</name>
    <dbReference type="NCBI Taxonomy" id="218284"/>
    <lineage>
        <taxon>Bacteria</taxon>
        <taxon>Bacillati</taxon>
        <taxon>Bacillota</taxon>
        <taxon>Bacilli</taxon>
        <taxon>Bacillales</taxon>
        <taxon>Bacillaceae</taxon>
        <taxon>Rossellomorea</taxon>
    </lineage>
</organism>
<name>A0A5D4KKZ4_9BACI</name>
<keyword evidence="1" id="KW-0472">Membrane</keyword>
<sequence>MDTILFGLFAAAYIGLAIWTIKIYKTERVISAAFLVPVILGLVYDNSIIAAGRFIGEGSFLQFLNALRYWYHAFFTPLLVLFSWKTLEQANISWAKTKWLRWAAYLLTAALVLLELFTEVFGMELEAAWDYGVLTYSNTASSGGPPIMVLAVSVVLLAASIIIWSKKKWIWFFLGSLVMAAGSAVQLPIESGAITNLFELALLSSLAATAYFQRNREEV</sequence>
<proteinExistence type="predicted"/>
<dbReference type="RefSeq" id="WP_148945021.1">
    <property type="nucleotide sequence ID" value="NZ_VTEH01000001.1"/>
</dbReference>
<feature type="transmembrane region" description="Helical" evidence="1">
    <location>
        <begin position="99"/>
        <end position="123"/>
    </location>
</feature>
<comment type="caution">
    <text evidence="2">The sequence shown here is derived from an EMBL/GenBank/DDBJ whole genome shotgun (WGS) entry which is preliminary data.</text>
</comment>
<feature type="transmembrane region" description="Helical" evidence="1">
    <location>
        <begin position="29"/>
        <end position="49"/>
    </location>
</feature>
<feature type="transmembrane region" description="Helical" evidence="1">
    <location>
        <begin position="143"/>
        <end position="164"/>
    </location>
</feature>
<feature type="transmembrane region" description="Helical" evidence="1">
    <location>
        <begin position="169"/>
        <end position="187"/>
    </location>
</feature>
<gene>
    <name evidence="2" type="ORF">FZC79_00865</name>
</gene>
<dbReference type="AlphaFoldDB" id="A0A5D4KKZ4"/>
<reference evidence="2 3" key="1">
    <citation type="submission" date="2019-08" db="EMBL/GenBank/DDBJ databases">
        <title>Bacillus genomes from the desert of Cuatro Cienegas, Coahuila.</title>
        <authorList>
            <person name="Olmedo-Alvarez G."/>
        </authorList>
    </citation>
    <scope>NUCLEOTIDE SEQUENCE [LARGE SCALE GENOMIC DNA]</scope>
    <source>
        <strain evidence="2 3">CH40_1T</strain>
    </source>
</reference>
<dbReference type="Proteomes" id="UP000323317">
    <property type="component" value="Unassembled WGS sequence"/>
</dbReference>
<evidence type="ECO:0008006" key="4">
    <source>
        <dbReference type="Google" id="ProtNLM"/>
    </source>
</evidence>
<keyword evidence="1" id="KW-0812">Transmembrane</keyword>
<keyword evidence="1" id="KW-1133">Transmembrane helix</keyword>
<feature type="transmembrane region" description="Helical" evidence="1">
    <location>
        <begin position="193"/>
        <end position="212"/>
    </location>
</feature>
<dbReference type="EMBL" id="VTEH01000001">
    <property type="protein sequence ID" value="TYR77405.1"/>
    <property type="molecule type" value="Genomic_DNA"/>
</dbReference>
<evidence type="ECO:0000313" key="2">
    <source>
        <dbReference type="EMBL" id="TYR77405.1"/>
    </source>
</evidence>